<feature type="region of interest" description="Disordered" evidence="1">
    <location>
        <begin position="113"/>
        <end position="153"/>
    </location>
</feature>
<evidence type="ECO:0000259" key="2">
    <source>
        <dbReference type="PROSITE" id="PS50987"/>
    </source>
</evidence>
<dbReference type="InterPro" id="IPR001845">
    <property type="entry name" value="HTH_ArsR_DNA-bd_dom"/>
</dbReference>
<dbReference type="PANTHER" id="PTHR38600:SF2">
    <property type="entry name" value="SLL0088 PROTEIN"/>
    <property type="match status" value="1"/>
</dbReference>
<organism evidence="3 4">
    <name type="scientific">Variovorax humicola</name>
    <dbReference type="NCBI Taxonomy" id="1769758"/>
    <lineage>
        <taxon>Bacteria</taxon>
        <taxon>Pseudomonadati</taxon>
        <taxon>Pseudomonadota</taxon>
        <taxon>Betaproteobacteria</taxon>
        <taxon>Burkholderiales</taxon>
        <taxon>Comamonadaceae</taxon>
        <taxon>Variovorax</taxon>
    </lineage>
</organism>
<dbReference type="Pfam" id="PF12840">
    <property type="entry name" value="HTH_20"/>
    <property type="match status" value="1"/>
</dbReference>
<sequence>MVQLSDPDLDLVFAALADRTRRDVLIALGQRDRSVSELAQPHGMSLTGFMKHLRVLEAAGLIARSKEGRVVRCELSAGPLQEAAVWLSHYEKFWTARLDALGRYLYRQEEVTPCPTTSQTPVPPPVNAPLSASSVTTRSRQKRSGARGPTRKR</sequence>
<dbReference type="PROSITE" id="PS50987">
    <property type="entry name" value="HTH_ARSR_2"/>
    <property type="match status" value="1"/>
</dbReference>
<evidence type="ECO:0000256" key="1">
    <source>
        <dbReference type="SAM" id="MobiDB-lite"/>
    </source>
</evidence>
<dbReference type="NCBIfam" id="NF033788">
    <property type="entry name" value="HTH_metalloreg"/>
    <property type="match status" value="1"/>
</dbReference>
<protein>
    <submittedName>
        <fullName evidence="3">Helix-turn-helix transcriptional regulator</fullName>
    </submittedName>
</protein>
<evidence type="ECO:0000313" key="3">
    <source>
        <dbReference type="EMBL" id="MEJ8821399.1"/>
    </source>
</evidence>
<dbReference type="InterPro" id="IPR036390">
    <property type="entry name" value="WH_DNA-bd_sf"/>
</dbReference>
<dbReference type="PANTHER" id="PTHR38600">
    <property type="entry name" value="TRANSCRIPTIONAL REGULATORY PROTEIN"/>
    <property type="match status" value="1"/>
</dbReference>
<dbReference type="PRINTS" id="PR00778">
    <property type="entry name" value="HTHARSR"/>
</dbReference>
<dbReference type="SUPFAM" id="SSF46785">
    <property type="entry name" value="Winged helix' DNA-binding domain"/>
    <property type="match status" value="1"/>
</dbReference>
<dbReference type="Gene3D" id="1.10.10.10">
    <property type="entry name" value="Winged helix-like DNA-binding domain superfamily/Winged helix DNA-binding domain"/>
    <property type="match status" value="1"/>
</dbReference>
<gene>
    <name evidence="3" type="ORF">WKW80_05020</name>
</gene>
<name>A0ABU8VUB5_9BURK</name>
<keyword evidence="4" id="KW-1185">Reference proteome</keyword>
<accession>A0ABU8VUB5</accession>
<feature type="domain" description="HTH arsR-type" evidence="2">
    <location>
        <begin position="1"/>
        <end position="95"/>
    </location>
</feature>
<dbReference type="Proteomes" id="UP001363010">
    <property type="component" value="Unassembled WGS sequence"/>
</dbReference>
<dbReference type="SMART" id="SM00418">
    <property type="entry name" value="HTH_ARSR"/>
    <property type="match status" value="1"/>
</dbReference>
<dbReference type="InterPro" id="IPR011991">
    <property type="entry name" value="ArsR-like_HTH"/>
</dbReference>
<reference evidence="3 4" key="1">
    <citation type="submission" date="2024-03" db="EMBL/GenBank/DDBJ databases">
        <title>Novel species of the genus Variovorax.</title>
        <authorList>
            <person name="Liu Q."/>
            <person name="Xin Y.-H."/>
        </authorList>
    </citation>
    <scope>NUCLEOTIDE SEQUENCE [LARGE SCALE GENOMIC DNA]</scope>
    <source>
        <strain evidence="3 4">KACC 18501</strain>
    </source>
</reference>
<dbReference type="EMBL" id="JBBKZV010000002">
    <property type="protein sequence ID" value="MEJ8821399.1"/>
    <property type="molecule type" value="Genomic_DNA"/>
</dbReference>
<dbReference type="RefSeq" id="WP_340362449.1">
    <property type="nucleotide sequence ID" value="NZ_JBBKZV010000002.1"/>
</dbReference>
<evidence type="ECO:0000313" key="4">
    <source>
        <dbReference type="Proteomes" id="UP001363010"/>
    </source>
</evidence>
<dbReference type="InterPro" id="IPR036388">
    <property type="entry name" value="WH-like_DNA-bd_sf"/>
</dbReference>
<proteinExistence type="predicted"/>
<dbReference type="CDD" id="cd00090">
    <property type="entry name" value="HTH_ARSR"/>
    <property type="match status" value="1"/>
</dbReference>
<feature type="compositionally biased region" description="Basic residues" evidence="1">
    <location>
        <begin position="139"/>
        <end position="153"/>
    </location>
</feature>
<comment type="caution">
    <text evidence="3">The sequence shown here is derived from an EMBL/GenBank/DDBJ whole genome shotgun (WGS) entry which is preliminary data.</text>
</comment>